<evidence type="ECO:0000313" key="4">
    <source>
        <dbReference type="Proteomes" id="UP001059209"/>
    </source>
</evidence>
<keyword evidence="1" id="KW-0175">Coiled coil</keyword>
<feature type="coiled-coil region" evidence="1">
    <location>
        <begin position="91"/>
        <end position="122"/>
    </location>
</feature>
<dbReference type="Pfam" id="PF14129">
    <property type="entry name" value="DUF4296"/>
    <property type="match status" value="1"/>
</dbReference>
<accession>A0ABY5Y968</accession>
<dbReference type="PROSITE" id="PS51257">
    <property type="entry name" value="PROKAR_LIPOPROTEIN"/>
    <property type="match status" value="1"/>
</dbReference>
<evidence type="ECO:0000313" key="3">
    <source>
        <dbReference type="EMBL" id="UWX54695.1"/>
    </source>
</evidence>
<dbReference type="InterPro" id="IPR025381">
    <property type="entry name" value="DUF4296"/>
</dbReference>
<feature type="domain" description="DUF4296" evidence="2">
    <location>
        <begin position="25"/>
        <end position="106"/>
    </location>
</feature>
<dbReference type="Proteomes" id="UP001059209">
    <property type="component" value="Chromosome"/>
</dbReference>
<gene>
    <name evidence="3" type="ORF">NYZ99_17910</name>
</gene>
<evidence type="ECO:0000256" key="1">
    <source>
        <dbReference type="SAM" id="Coils"/>
    </source>
</evidence>
<dbReference type="RefSeq" id="WP_260572553.1">
    <property type="nucleotide sequence ID" value="NZ_CP104205.1"/>
</dbReference>
<dbReference type="EMBL" id="CP104205">
    <property type="protein sequence ID" value="UWX54695.1"/>
    <property type="molecule type" value="Genomic_DNA"/>
</dbReference>
<organism evidence="3 4">
    <name type="scientific">Maribacter litopenaei</name>
    <dbReference type="NCBI Taxonomy" id="2976127"/>
    <lineage>
        <taxon>Bacteria</taxon>
        <taxon>Pseudomonadati</taxon>
        <taxon>Bacteroidota</taxon>
        <taxon>Flavobacteriia</taxon>
        <taxon>Flavobacteriales</taxon>
        <taxon>Flavobacteriaceae</taxon>
        <taxon>Maribacter</taxon>
    </lineage>
</organism>
<reference evidence="3" key="1">
    <citation type="submission" date="2022-09" db="EMBL/GenBank/DDBJ databases">
        <title>Maribacter litopenaei sp. nov., isolated from the intestinal tract of the Pacific White Shrimp, Litopenaeus vannamei.</title>
        <authorList>
            <person name="Kim S.Y."/>
            <person name="Hwang C.Y."/>
        </authorList>
    </citation>
    <scope>NUCLEOTIDE SEQUENCE</scope>
    <source>
        <strain evidence="3">HL-LV01</strain>
    </source>
</reference>
<proteinExistence type="predicted"/>
<name>A0ABY5Y968_9FLAO</name>
<protein>
    <submittedName>
        <fullName evidence="3">DUF4296 domain-containing protein</fullName>
    </submittedName>
</protein>
<keyword evidence="4" id="KW-1185">Reference proteome</keyword>
<evidence type="ECO:0000259" key="2">
    <source>
        <dbReference type="Pfam" id="PF14129"/>
    </source>
</evidence>
<sequence>MRNLRISILILLLTYSCGEKLIEKPDNLIPRDKMVLILKDMAILNAAKGVNLGILKDNGVEPTSYVLEKHDIDSALFVESDRYYASLPLEYEALYTEVEALLEEKRIQLEEENKIADSLKLLESKQKRDSVLDNVKSSTNLVQDTLQ</sequence>